<dbReference type="RefSeq" id="WP_315607091.1">
    <property type="nucleotide sequence ID" value="NZ_CP130318.1"/>
</dbReference>
<organism evidence="2 3">
    <name type="scientific">Paenibacillus aurantius</name>
    <dbReference type="NCBI Taxonomy" id="2918900"/>
    <lineage>
        <taxon>Bacteria</taxon>
        <taxon>Bacillati</taxon>
        <taxon>Bacillota</taxon>
        <taxon>Bacilli</taxon>
        <taxon>Bacillales</taxon>
        <taxon>Paenibacillaceae</taxon>
        <taxon>Paenibacillus</taxon>
    </lineage>
</organism>
<keyword evidence="1" id="KW-1133">Transmembrane helix</keyword>
<dbReference type="InterPro" id="IPR007404">
    <property type="entry name" value="YdjM-like"/>
</dbReference>
<sequence>MDTITHTLFGLTLYGTVDKSAMTKREKRALLFTAVAGSQIPDIDVISAWWDTGGRYQMWHRGITHSVFLVPVWAALLTAAVRLVGKVSGWRWFGLAALAVWIHDTSDLFNAWGTGYLEPFSSMRITFGTIPIVDPVYWLLMGAGALYANGKLRFRKRSGQPPDRSPAKPRVYRAVWLLIALYTALQSLQGAALYQKVKGNYEQTALSADFVPGVFTVIGKKGGVVELAKGSLWGGLKPAARLQSAEDADLDRLFEGNPKARTLYEWSPFVVIVDNGKELGVYDPRFYRNVQSFLFESIAK</sequence>
<evidence type="ECO:0000313" key="2">
    <source>
        <dbReference type="EMBL" id="WNQ13311.1"/>
    </source>
</evidence>
<dbReference type="Proteomes" id="UP001305702">
    <property type="component" value="Chromosome"/>
</dbReference>
<dbReference type="AlphaFoldDB" id="A0AA96LGB2"/>
<keyword evidence="2" id="KW-0378">Hydrolase</keyword>
<name>A0AA96LGB2_9BACL</name>
<feature type="transmembrane region" description="Helical" evidence="1">
    <location>
        <begin position="62"/>
        <end position="85"/>
    </location>
</feature>
<dbReference type="EMBL" id="CP130318">
    <property type="protein sequence ID" value="WNQ13311.1"/>
    <property type="molecule type" value="Genomic_DNA"/>
</dbReference>
<dbReference type="PANTHER" id="PTHR40031">
    <property type="entry name" value="HYPOTHETICAL MEMBRANE SPANNING PROTEIN"/>
    <property type="match status" value="1"/>
</dbReference>
<keyword evidence="1" id="KW-0472">Membrane</keyword>
<keyword evidence="1" id="KW-0812">Transmembrane</keyword>
<keyword evidence="3" id="KW-1185">Reference proteome</keyword>
<evidence type="ECO:0000313" key="3">
    <source>
        <dbReference type="Proteomes" id="UP001305702"/>
    </source>
</evidence>
<dbReference type="GO" id="GO:0016787">
    <property type="term" value="F:hydrolase activity"/>
    <property type="evidence" value="ECO:0007669"/>
    <property type="project" value="UniProtKB-KW"/>
</dbReference>
<dbReference type="InterPro" id="IPR053170">
    <property type="entry name" value="Transcription_regulator"/>
</dbReference>
<dbReference type="Pfam" id="PF04307">
    <property type="entry name" value="YdjM"/>
    <property type="match status" value="1"/>
</dbReference>
<evidence type="ECO:0000256" key="1">
    <source>
        <dbReference type="SAM" id="Phobius"/>
    </source>
</evidence>
<protein>
    <submittedName>
        <fullName evidence="2">Metal-dependent hydrolase</fullName>
    </submittedName>
</protein>
<feature type="transmembrane region" description="Helical" evidence="1">
    <location>
        <begin position="132"/>
        <end position="150"/>
    </location>
</feature>
<gene>
    <name evidence="2" type="ORF">MJA45_09880</name>
</gene>
<proteinExistence type="predicted"/>
<dbReference type="PANTHER" id="PTHR40031:SF1">
    <property type="entry name" value="MEMBRANE-BOUND METAL-DEPENDENT HYDROLASE"/>
    <property type="match status" value="1"/>
</dbReference>
<dbReference type="KEGG" id="paun:MJA45_09880"/>
<reference evidence="2 3" key="1">
    <citation type="submission" date="2022-02" db="EMBL/GenBank/DDBJ databases">
        <title>Paenibacillus sp. MBLB1776 Whole Genome Shotgun Sequencing.</title>
        <authorList>
            <person name="Hwang C.Y."/>
            <person name="Cho E.-S."/>
            <person name="Seo M.-J."/>
        </authorList>
    </citation>
    <scope>NUCLEOTIDE SEQUENCE [LARGE SCALE GENOMIC DNA]</scope>
    <source>
        <strain evidence="2 3">MBLB1776</strain>
    </source>
</reference>
<accession>A0AA96LGB2</accession>